<feature type="region of interest" description="Disordered" evidence="3">
    <location>
        <begin position="123"/>
        <end position="165"/>
    </location>
</feature>
<dbReference type="SUPFAM" id="SSF54160">
    <property type="entry name" value="Chromo domain-like"/>
    <property type="match status" value="1"/>
</dbReference>
<dbReference type="EMBL" id="JAPEUY010000009">
    <property type="protein sequence ID" value="KAJ4369977.1"/>
    <property type="molecule type" value="Genomic_DNA"/>
</dbReference>
<dbReference type="InterPro" id="IPR016197">
    <property type="entry name" value="Chromo-like_dom_sf"/>
</dbReference>
<keyword evidence="2" id="KW-0862">Zinc</keyword>
<feature type="zinc finger region" description="C3H1-type" evidence="2">
    <location>
        <begin position="411"/>
        <end position="440"/>
    </location>
</feature>
<dbReference type="PROSITE" id="PS50103">
    <property type="entry name" value="ZF_C3H1"/>
    <property type="match status" value="2"/>
</dbReference>
<dbReference type="InterPro" id="IPR000571">
    <property type="entry name" value="Znf_CCCH"/>
</dbReference>
<organism evidence="6 7">
    <name type="scientific">Neocucurbitaria cava</name>
    <dbReference type="NCBI Taxonomy" id="798079"/>
    <lineage>
        <taxon>Eukaryota</taxon>
        <taxon>Fungi</taxon>
        <taxon>Dikarya</taxon>
        <taxon>Ascomycota</taxon>
        <taxon>Pezizomycotina</taxon>
        <taxon>Dothideomycetes</taxon>
        <taxon>Pleosporomycetidae</taxon>
        <taxon>Pleosporales</taxon>
        <taxon>Pleosporineae</taxon>
        <taxon>Cucurbitariaceae</taxon>
        <taxon>Neocucurbitaria</taxon>
    </lineage>
</organism>
<dbReference type="Gene3D" id="3.30.1370.210">
    <property type="match status" value="1"/>
</dbReference>
<dbReference type="GO" id="GO:0008270">
    <property type="term" value="F:zinc ion binding"/>
    <property type="evidence" value="ECO:0007669"/>
    <property type="project" value="UniProtKB-KW"/>
</dbReference>
<feature type="compositionally biased region" description="Basic residues" evidence="3">
    <location>
        <begin position="123"/>
        <end position="143"/>
    </location>
</feature>
<dbReference type="PROSITE" id="PS50013">
    <property type="entry name" value="CHROMO_2"/>
    <property type="match status" value="1"/>
</dbReference>
<keyword evidence="2" id="KW-0479">Metal-binding</keyword>
<evidence type="ECO:0000256" key="1">
    <source>
        <dbReference type="ARBA" id="ARBA00011353"/>
    </source>
</evidence>
<sequence length="983" mass="111428">MAGHEVDDDGYETDQISLTSTVSSIKTETYVVEDILSQAWTTFVDGSEGMGWLVKWEGYPLHSGLTFFLGTWEPEENLDGTDFIQKWGQRKRQMGADAAEQYMAKNEADFKAAEENFIAAKERRRAKRAKKRKSLRAKRRRSAHIVDDDGTQEDVPPRLQEWPLEKGVDNSQLNSLFMDSQDVPTPGPTPPSGQHASGFFVEQPPASRKLPLQQSESSSDAEMGIGSENSDDSLMGELKAKATKGNRETVSAITPDNTRRTTEKPAQSVQKSQPQSNVVPPPRTTSSTHPEGGTAKRTAPTSRTPGGIKFVNKPKTQQRAPWQNSSRLYSSLKFRGIADKRSRAEGTPDPGALDFVNAPPGFVKPRPQPSNDNPYGRRESNTRRVQDDDVDDAPRRGTVNTITPLEKWEADKVPLVCPRWRLSYDCPFGAQKCRYMHRNQDEHGRDYTVGDPSGWLPQKYRKPPLTCPYWIMGRRGCMRNNEECKFAHWNTGWIPLGPDSVDEPFAIDPKATPESEKMVWQGKRRPGELTSFSSTEPHPDHSSDLFGPIPYLKPAAGANVDLADGRRLTSERNTTWSSEQATNEQPPLPLVEETLHEQLPLRMTEQPPAKMSCLQMKAKIEQACTLDFTSMFNHVDRKAFLLFHPEEHAEELDLIVRWLLMHHVEVGNAWYDGSWDYFKHQILRGGSGVIIAHPDFEYFTALPGLGQVLQKPVRLWSVGVQEGIEYDSALTDAPPELRQDRIEIFPLGGFIYITDEVFTKQPQIALRIVQSFFTKIEKLQRVTNSISPWYEVDDLLWRLCVRPELMGHLFQHCEDHAQELDGGNPDVQSIAQLYTILSETNYVEQDDPTAPLSLVPDKYPIISERRIIAEVQPVDYFNTLARSQEDANLHMIRLYAGLQVDLRRTYRQFFVVHAEPEATCVRRWKEEIQTIAEVISPEKCLEELEKEGADGMFDFYESYMSEIQVNDPTDIQMPTQGVQNLAV</sequence>
<evidence type="ECO:0000256" key="3">
    <source>
        <dbReference type="SAM" id="MobiDB-lite"/>
    </source>
</evidence>
<protein>
    <submittedName>
        <fullName evidence="6">Uncharacterized protein</fullName>
    </submittedName>
</protein>
<feature type="domain" description="C3H1-type" evidence="5">
    <location>
        <begin position="411"/>
        <end position="440"/>
    </location>
</feature>
<accession>A0A9W8Y8E8</accession>
<dbReference type="Proteomes" id="UP001140560">
    <property type="component" value="Unassembled WGS sequence"/>
</dbReference>
<evidence type="ECO:0000313" key="7">
    <source>
        <dbReference type="Proteomes" id="UP001140560"/>
    </source>
</evidence>
<feature type="region of interest" description="Disordered" evidence="3">
    <location>
        <begin position="506"/>
        <end position="544"/>
    </location>
</feature>
<dbReference type="InterPro" id="IPR000953">
    <property type="entry name" value="Chromo/chromo_shadow_dom"/>
</dbReference>
<feature type="region of interest" description="Disordered" evidence="3">
    <location>
        <begin position="340"/>
        <end position="398"/>
    </location>
</feature>
<dbReference type="GO" id="GO:0006338">
    <property type="term" value="P:chromatin remodeling"/>
    <property type="evidence" value="ECO:0007669"/>
    <property type="project" value="UniProtKB-ARBA"/>
</dbReference>
<evidence type="ECO:0000313" key="6">
    <source>
        <dbReference type="EMBL" id="KAJ4369977.1"/>
    </source>
</evidence>
<reference evidence="6" key="1">
    <citation type="submission" date="2022-10" db="EMBL/GenBank/DDBJ databases">
        <title>Tapping the CABI collections for fungal endophytes: first genome assemblies for Collariella, Neodidymelliopsis, Ascochyta clinopodiicola, Didymella pomorum, Didymosphaeria variabile, Neocosmospora piperis and Neocucurbitaria cava.</title>
        <authorList>
            <person name="Hill R."/>
        </authorList>
    </citation>
    <scope>NUCLEOTIDE SEQUENCE</scope>
    <source>
        <strain evidence="6">IMI 356814</strain>
    </source>
</reference>
<feature type="compositionally biased region" description="Basic and acidic residues" evidence="3">
    <location>
        <begin position="375"/>
        <end position="395"/>
    </location>
</feature>
<dbReference type="OrthoDB" id="1918685at2759"/>
<feature type="domain" description="C3H1-type" evidence="5">
    <location>
        <begin position="461"/>
        <end position="491"/>
    </location>
</feature>
<comment type="subunit">
    <text evidence="1">Component of the NuA4 histone acetyltransferase complex.</text>
</comment>
<comment type="caution">
    <text evidence="6">The sequence shown here is derived from an EMBL/GenBank/DDBJ whole genome shotgun (WGS) entry which is preliminary data.</text>
</comment>
<feature type="zinc finger region" description="C3H1-type" evidence="2">
    <location>
        <begin position="461"/>
        <end position="491"/>
    </location>
</feature>
<gene>
    <name evidence="6" type="ORF">N0V83_005741</name>
</gene>
<dbReference type="AlphaFoldDB" id="A0A9W8Y8E8"/>
<feature type="compositionally biased region" description="Polar residues" evidence="3">
    <location>
        <begin position="314"/>
        <end position="327"/>
    </location>
</feature>
<name>A0A9W8Y8E8_9PLEO</name>
<proteinExistence type="predicted"/>
<dbReference type="Gene3D" id="2.40.50.40">
    <property type="match status" value="1"/>
</dbReference>
<feature type="domain" description="Chromo" evidence="4">
    <location>
        <begin position="30"/>
        <end position="99"/>
    </location>
</feature>
<keyword evidence="7" id="KW-1185">Reference proteome</keyword>
<feature type="compositionally biased region" description="Polar residues" evidence="3">
    <location>
        <begin position="264"/>
        <end position="289"/>
    </location>
</feature>
<evidence type="ECO:0000259" key="4">
    <source>
        <dbReference type="PROSITE" id="PS50013"/>
    </source>
</evidence>
<keyword evidence="2" id="KW-0863">Zinc-finger</keyword>
<evidence type="ECO:0000256" key="2">
    <source>
        <dbReference type="PROSITE-ProRule" id="PRU00723"/>
    </source>
</evidence>
<feature type="region of interest" description="Disordered" evidence="3">
    <location>
        <begin position="177"/>
        <end position="327"/>
    </location>
</feature>
<evidence type="ECO:0000259" key="5">
    <source>
        <dbReference type="PROSITE" id="PS50103"/>
    </source>
</evidence>